<name>A0A3D8Q7D7_9HELO</name>
<keyword evidence="3" id="KW-1185">Reference proteome</keyword>
<feature type="compositionally biased region" description="Polar residues" evidence="1">
    <location>
        <begin position="1044"/>
        <end position="1065"/>
    </location>
</feature>
<dbReference type="OrthoDB" id="3235083at2759"/>
<dbReference type="Proteomes" id="UP000256328">
    <property type="component" value="Unassembled WGS sequence"/>
</dbReference>
<comment type="caution">
    <text evidence="2">The sequence shown here is derived from an EMBL/GenBank/DDBJ whole genome shotgun (WGS) entry which is preliminary data.</text>
</comment>
<protein>
    <submittedName>
        <fullName evidence="2">Uncharacterized protein</fullName>
    </submittedName>
</protein>
<evidence type="ECO:0000313" key="2">
    <source>
        <dbReference type="EMBL" id="RDW57742.1"/>
    </source>
</evidence>
<gene>
    <name evidence="2" type="ORF">BP5796_12543</name>
</gene>
<dbReference type="EMBL" id="PDLN01000022">
    <property type="protein sequence ID" value="RDW57742.1"/>
    <property type="molecule type" value="Genomic_DNA"/>
</dbReference>
<evidence type="ECO:0000313" key="3">
    <source>
        <dbReference type="Proteomes" id="UP000256328"/>
    </source>
</evidence>
<reference evidence="2 3" key="1">
    <citation type="journal article" date="2018" name="IMA Fungus">
        <title>IMA Genome-F 9: Draft genome sequence of Annulohypoxylon stygium, Aspergillus mulundensis, Berkeleyomyces basicola (syn. Thielaviopsis basicola), Ceratocystis smalleyi, two Cercospora beticola strains, Coleophoma cylindrospora, Fusarium fracticaudum, Phialophora cf. hyalina, and Morchella septimelata.</title>
        <authorList>
            <person name="Wingfield B.D."/>
            <person name="Bills G.F."/>
            <person name="Dong Y."/>
            <person name="Huang W."/>
            <person name="Nel W.J."/>
            <person name="Swalarsk-Parry B.S."/>
            <person name="Vaghefi N."/>
            <person name="Wilken P.M."/>
            <person name="An Z."/>
            <person name="de Beer Z.W."/>
            <person name="De Vos L."/>
            <person name="Chen L."/>
            <person name="Duong T.A."/>
            <person name="Gao Y."/>
            <person name="Hammerbacher A."/>
            <person name="Kikkert J.R."/>
            <person name="Li Y."/>
            <person name="Li H."/>
            <person name="Li K."/>
            <person name="Li Q."/>
            <person name="Liu X."/>
            <person name="Ma X."/>
            <person name="Naidoo K."/>
            <person name="Pethybridge S.J."/>
            <person name="Sun J."/>
            <person name="Steenkamp E.T."/>
            <person name="van der Nest M.A."/>
            <person name="van Wyk S."/>
            <person name="Wingfield M.J."/>
            <person name="Xiong C."/>
            <person name="Yue Q."/>
            <person name="Zhang X."/>
        </authorList>
    </citation>
    <scope>NUCLEOTIDE SEQUENCE [LARGE SCALE GENOMIC DNA]</scope>
    <source>
        <strain evidence="2 3">BP5796</strain>
    </source>
</reference>
<feature type="region of interest" description="Disordered" evidence="1">
    <location>
        <begin position="1040"/>
        <end position="1065"/>
    </location>
</feature>
<proteinExistence type="predicted"/>
<organism evidence="2 3">
    <name type="scientific">Coleophoma crateriformis</name>
    <dbReference type="NCBI Taxonomy" id="565419"/>
    <lineage>
        <taxon>Eukaryota</taxon>
        <taxon>Fungi</taxon>
        <taxon>Dikarya</taxon>
        <taxon>Ascomycota</taxon>
        <taxon>Pezizomycotina</taxon>
        <taxon>Leotiomycetes</taxon>
        <taxon>Helotiales</taxon>
        <taxon>Dermateaceae</taxon>
        <taxon>Coleophoma</taxon>
    </lineage>
</organism>
<evidence type="ECO:0000256" key="1">
    <source>
        <dbReference type="SAM" id="MobiDB-lite"/>
    </source>
</evidence>
<sequence>MAPIRDKKVSPTKLCPSRVFQTKAPFPQRTLPKESAEVAEKAHAQETVRVEVTSELVQYQTPGSIFGTNGRGTLRLIHDSHGQPMAVSVGTDQKLYLLAFVNGAKGRWQLFDITPNAGFAVSAVDVMTIGKERKKLVLAVAQNLSPTDSTIYHATIDLPKLEAVEDGSVAGFSPSSIKWAKIENILGVKKQPISKIISSIRCVPAVTNQDVDLGFVLQPLFRLVVSTDSTTTHEASHYYVDPAVDAESPWENVMLPKAGDRVLGCQPAIENNRNEETGSYVLLDHGGEEKRRSCVIRMPDHSSDVLMGDLVQPQSIYSSINRRGYTDLLVSTLSGLAFYDHRNIQKAHSILLFGVAFTAAVCSEQCSSNDPTISKLAIFALSARGELYFIDGTRADGPGVIGNGRVLTFTYSGIPIRTGVRTMDARVNPRTQYSELLFTLQGSDDIRHLCRDPVSSLWLENKITIAASPSASIKPSVIKYSAFLTSLSLTDSKEDSVPAGYQVQLSTIGEPVHALINGRAYFLDSAPQAIAVDELGCISLVIAANGISCPSLKLALTEFVSAEHPPCELRIEPSQRVLDMLGSITSAQDLRDARNADGKPLLANSKLSDGDIGEVAKIMGGIPTAVEEIHAGGNNADTNLSSVGLQNPEGDILTDIGHFLGDVVETVKSAIKTVIKFVVKIVGKVVVIIIRVLAKVYRIVINTVGTVLSCIGSFLEDVLGIDLSGLRKWFEYHFQRAEKRQKVLAQMVTSTIDLSNRVLAVNRELLVDKFNDLSEGLEEFISKPTPKTKDESPQRPSKLQKFLGHPLVKVLMDCNPISCILEGIQEGLAESDLGNMVEIPRLPGISSAQELFSFAAERFTALLDLIMEISSQFAVLLRDPSKAKAAMMESMRSIVWNAFDTVRELMVKLFDMLAAFIKDMGQFITGTWKIPPFTDIWEDLTGIPFTLVNFFTYIMALFLAPVSGDNDFFLNDKLVANFCNHSKIPDQALKLFNSTSKKAPVGAAATPMDFTLAQKPIVVAPSLHLRGGAGNPNDLLTSPDAAVSESSDSGVTTFDETGDEIQNNPTVPALTVTCFTSVSAPLIQANTSNSVEKKGETVITKKPNKLAYTVLRTVDGLSRGSAVVLQQCIAKSAGERSARDQQLERDVDHHWGTAPRVPPLVDLEDSIPGQATVPRKPPTFGQLLAAEEGNMREKAEMANGDAISGEISLSCMALGCNFVALCCKMGTYALIVNTYPGDGPEDLAGKEAENANGLLYAFMGTVLGIIIPFAACQSPHYRTGAQNALVNLSHAVCMSSTENSVADWVDVGGSIFGVASSVASMLPAENDPSGTILAVRTVTTIGAAVAPVGYAVVESLM</sequence>
<accession>A0A3D8Q7D7</accession>